<organism evidence="14 15">
    <name type="scientific">Ranitomeya imitator</name>
    <name type="common">mimic poison frog</name>
    <dbReference type="NCBI Taxonomy" id="111125"/>
    <lineage>
        <taxon>Eukaryota</taxon>
        <taxon>Metazoa</taxon>
        <taxon>Chordata</taxon>
        <taxon>Craniata</taxon>
        <taxon>Vertebrata</taxon>
        <taxon>Euteleostomi</taxon>
        <taxon>Amphibia</taxon>
        <taxon>Batrachia</taxon>
        <taxon>Anura</taxon>
        <taxon>Neobatrachia</taxon>
        <taxon>Hyloidea</taxon>
        <taxon>Dendrobatidae</taxon>
        <taxon>Dendrobatinae</taxon>
        <taxon>Ranitomeya</taxon>
    </lineage>
</organism>
<evidence type="ECO:0000256" key="11">
    <source>
        <dbReference type="ARBA" id="ARBA00031136"/>
    </source>
</evidence>
<evidence type="ECO:0000313" key="15">
    <source>
        <dbReference type="Proteomes" id="UP001176940"/>
    </source>
</evidence>
<keyword evidence="8" id="KW-0804">Transcription</keyword>
<keyword evidence="7" id="KW-0010">Activator</keyword>
<dbReference type="PANTHER" id="PTHR13372:SF3">
    <property type="entry name" value="MULTICILIN"/>
    <property type="match status" value="1"/>
</dbReference>
<keyword evidence="10" id="KW-0131">Cell cycle</keyword>
<evidence type="ECO:0000313" key="14">
    <source>
        <dbReference type="EMBL" id="CAJ0926743.1"/>
    </source>
</evidence>
<evidence type="ECO:0000256" key="5">
    <source>
        <dbReference type="ARBA" id="ARBA00023015"/>
    </source>
</evidence>
<evidence type="ECO:0000256" key="3">
    <source>
        <dbReference type="ARBA" id="ARBA00018222"/>
    </source>
</evidence>
<proteinExistence type="inferred from homology"/>
<dbReference type="Pfam" id="PF07412">
    <property type="entry name" value="Geminin"/>
    <property type="match status" value="1"/>
</dbReference>
<dbReference type="SUPFAM" id="SSF111469">
    <property type="entry name" value="Geminin coiled-coil domain"/>
    <property type="match status" value="1"/>
</dbReference>
<comment type="similarity">
    <text evidence="2">Belongs to the geminin family.</text>
</comment>
<gene>
    <name evidence="14" type="ORF">RIMI_LOCUS2862889</name>
</gene>
<evidence type="ECO:0000256" key="1">
    <source>
        <dbReference type="ARBA" id="ARBA00004123"/>
    </source>
</evidence>
<comment type="subcellular location">
    <subcellularLocation>
        <location evidence="1">Nucleus</location>
    </subcellularLocation>
</comment>
<dbReference type="CDD" id="cd22590">
    <property type="entry name" value="McIdas_CC"/>
    <property type="match status" value="1"/>
</dbReference>
<keyword evidence="9" id="KW-0539">Nucleus</keyword>
<comment type="caution">
    <text evidence="14">The sequence shown here is derived from an EMBL/GenBank/DDBJ whole genome shotgun (WGS) entry which is preliminary data.</text>
</comment>
<evidence type="ECO:0000256" key="4">
    <source>
        <dbReference type="ARBA" id="ARBA00022794"/>
    </source>
</evidence>
<dbReference type="InterPro" id="IPR022786">
    <property type="entry name" value="Geminin/Multicilin"/>
</dbReference>
<dbReference type="PANTHER" id="PTHR13372">
    <property type="entry name" value="GEMININ"/>
    <property type="match status" value="1"/>
</dbReference>
<protein>
    <recommendedName>
        <fullName evidence="3">Multicilin</fullName>
    </recommendedName>
    <alternativeName>
        <fullName evidence="11">Multiciliate differentiation and DNA synthesis-associated cell cycle protein</fullName>
    </alternativeName>
    <alternativeName>
        <fullName evidence="12">Protein Idas</fullName>
    </alternativeName>
</protein>
<keyword evidence="5" id="KW-0805">Transcription regulation</keyword>
<keyword evidence="4" id="KW-0970">Cilium biogenesis/degradation</keyword>
<name>A0ABN9KYB2_9NEOB</name>
<evidence type="ECO:0000256" key="9">
    <source>
        <dbReference type="ARBA" id="ARBA00023242"/>
    </source>
</evidence>
<evidence type="ECO:0000256" key="6">
    <source>
        <dbReference type="ARBA" id="ARBA00023054"/>
    </source>
</evidence>
<dbReference type="EMBL" id="CAUEEQ010004139">
    <property type="protein sequence ID" value="CAJ0926743.1"/>
    <property type="molecule type" value="Genomic_DNA"/>
</dbReference>
<sequence length="296" mass="33180">MLHFSCAKFPGHCLQSEPEFDLQEFRNAVDSFIDDQTSHMQTGLGTAGFLLLSSDVPAFEPCMVPNIHPSQPQLAPVNVQPIPSTEQFWRNMADQNQKALGDALVENNQLHVTLNEKQEEIACLKEKNVQLKELANQAKHLASVLDKLMRHPDDTRLSSDGLPNRPPVKRNLEEFYPQTTKLESNQVDEILKEISEKCNAALMGSVHSEAKRPKLCSEESKDEITTAIKMCGAFQGLKTSTGHSSVNLCNTDLEEDITFRTSIKDHCTIRTLAFPQGNAFTIRTNEGGYKFRWVPN</sequence>
<evidence type="ECO:0000256" key="12">
    <source>
        <dbReference type="ARBA" id="ARBA00033197"/>
    </source>
</evidence>
<evidence type="ECO:0000256" key="2">
    <source>
        <dbReference type="ARBA" id="ARBA00007979"/>
    </source>
</evidence>
<feature type="coiled-coil region" evidence="13">
    <location>
        <begin position="107"/>
        <end position="151"/>
    </location>
</feature>
<keyword evidence="6 13" id="KW-0175">Coiled coil</keyword>
<evidence type="ECO:0000256" key="8">
    <source>
        <dbReference type="ARBA" id="ARBA00023163"/>
    </source>
</evidence>
<accession>A0ABN9KYB2</accession>
<evidence type="ECO:0000256" key="13">
    <source>
        <dbReference type="SAM" id="Coils"/>
    </source>
</evidence>
<evidence type="ECO:0000256" key="10">
    <source>
        <dbReference type="ARBA" id="ARBA00023306"/>
    </source>
</evidence>
<evidence type="ECO:0000256" key="7">
    <source>
        <dbReference type="ARBA" id="ARBA00023159"/>
    </source>
</evidence>
<reference evidence="14" key="1">
    <citation type="submission" date="2023-07" db="EMBL/GenBank/DDBJ databases">
        <authorList>
            <person name="Stuckert A."/>
        </authorList>
    </citation>
    <scope>NUCLEOTIDE SEQUENCE</scope>
</reference>
<keyword evidence="15" id="KW-1185">Reference proteome</keyword>
<dbReference type="Proteomes" id="UP001176940">
    <property type="component" value="Unassembled WGS sequence"/>
</dbReference>
<dbReference type="Gene3D" id="1.20.5.1180">
    <property type="entry name" value="Geminin coiled-coil domain"/>
    <property type="match status" value="1"/>
</dbReference>